<dbReference type="RefSeq" id="WP_143252733.1">
    <property type="nucleotide sequence ID" value="NZ_PCGY01000011.1"/>
</dbReference>
<organism evidence="2 3">
    <name type="scientific">Bifidobacterium thermophilum</name>
    <dbReference type="NCBI Taxonomy" id="33905"/>
    <lineage>
        <taxon>Bacteria</taxon>
        <taxon>Bacillati</taxon>
        <taxon>Actinomycetota</taxon>
        <taxon>Actinomycetes</taxon>
        <taxon>Bifidobacteriales</taxon>
        <taxon>Bifidobacteriaceae</taxon>
        <taxon>Bifidobacterium</taxon>
    </lineage>
</organism>
<dbReference type="EMBL" id="PCGY01000011">
    <property type="protein sequence ID" value="PKU92897.1"/>
    <property type="molecule type" value="Genomic_DNA"/>
</dbReference>
<accession>A0A2N3QMH8</accession>
<evidence type="ECO:0000313" key="2">
    <source>
        <dbReference type="EMBL" id="PKU92897.1"/>
    </source>
</evidence>
<reference evidence="2 3" key="1">
    <citation type="submission" date="2017-10" db="EMBL/GenBank/DDBJ databases">
        <title>Bifidobacterium genomics.</title>
        <authorList>
            <person name="Lugli G.A."/>
            <person name="Milani C."/>
            <person name="Mancabelli L."/>
        </authorList>
    </citation>
    <scope>NUCLEOTIDE SEQUENCE [LARGE SCALE GENOMIC DNA]</scope>
    <source>
        <strain evidence="2 3">1542B</strain>
    </source>
</reference>
<evidence type="ECO:0000256" key="1">
    <source>
        <dbReference type="SAM" id="MobiDB-lite"/>
    </source>
</evidence>
<evidence type="ECO:0000313" key="3">
    <source>
        <dbReference type="Proteomes" id="UP000233727"/>
    </source>
</evidence>
<dbReference type="Proteomes" id="UP000233727">
    <property type="component" value="Unassembled WGS sequence"/>
</dbReference>
<feature type="compositionally biased region" description="Basic and acidic residues" evidence="1">
    <location>
        <begin position="137"/>
        <end position="152"/>
    </location>
</feature>
<name>A0A2N3QMH8_9BIFI</name>
<dbReference type="AlphaFoldDB" id="A0A2N3QMH8"/>
<dbReference type="SUPFAM" id="SSF46785">
    <property type="entry name" value="Winged helix' DNA-binding domain"/>
    <property type="match status" value="1"/>
</dbReference>
<dbReference type="InterPro" id="IPR036390">
    <property type="entry name" value="WH_DNA-bd_sf"/>
</dbReference>
<protein>
    <submittedName>
        <fullName evidence="2">Uncharacterized protein</fullName>
    </submittedName>
</protein>
<gene>
    <name evidence="2" type="ORF">CQR47_0747</name>
</gene>
<proteinExistence type="predicted"/>
<sequence length="152" mass="17214">MSGRKTMNAVHVPMPTTTEFSPLHWALYHPAVADNPTKRLVLLYLADGCTIVRPTTIVDAATLARLCGCSVQTAWTCLTDLERAGVIRRSEDQTRALIQEMRLHTDKRYGKNRMWEWECIAYPSQHRRAAYGTVPQHDAKDTADPEPKGHTR</sequence>
<comment type="caution">
    <text evidence="2">The sequence shown here is derived from an EMBL/GenBank/DDBJ whole genome shotgun (WGS) entry which is preliminary data.</text>
</comment>
<feature type="region of interest" description="Disordered" evidence="1">
    <location>
        <begin position="131"/>
        <end position="152"/>
    </location>
</feature>